<dbReference type="InterPro" id="IPR002018">
    <property type="entry name" value="CarbesteraseB"/>
</dbReference>
<dbReference type="GO" id="GO:0016787">
    <property type="term" value="F:hydrolase activity"/>
    <property type="evidence" value="ECO:0007669"/>
    <property type="project" value="UniProtKB-KW"/>
</dbReference>
<comment type="caution">
    <text evidence="5">The sequence shown here is derived from an EMBL/GenBank/DDBJ whole genome shotgun (WGS) entry which is preliminary data.</text>
</comment>
<evidence type="ECO:0000313" key="6">
    <source>
        <dbReference type="Proteomes" id="UP000535838"/>
    </source>
</evidence>
<name>A0A841SQM7_9BACL</name>
<dbReference type="Proteomes" id="UP000535838">
    <property type="component" value="Unassembled WGS sequence"/>
</dbReference>
<evidence type="ECO:0000256" key="2">
    <source>
        <dbReference type="ARBA" id="ARBA00022801"/>
    </source>
</evidence>
<evidence type="ECO:0000256" key="3">
    <source>
        <dbReference type="RuleBase" id="RU361235"/>
    </source>
</evidence>
<sequence length="504" mass="56718">MLRVTKVENGIVRGLPAADPRITSFKGIPFAAPPVGENRWRAPQKAQDWEGVLKAYEFAPVSMQVRQEIDVNNIYTREWAVEPDIAMDEDCLYLNVWTPANGADEMLPVYVWYFGGGLQVGHPAEMEFDGERIARRGIVVVTINYRLNAFGFLCHPEITAEAPEAPANFGHLDQQMATRWVKRNIRAFGGDPDNITIGGQSAGGGSVMNQLVSPQNEGLFHRAIVQSGTFAKLYPGDGTHRFLRGLSEAEEEGIRFFESLGVTSLAEARKLDAAYVLGKYLESRQFWGTVTDNKFNVGDAFELFIQNKRWPVPVMLGHTSSEFYSVPSTKTMDEFKRMAADLFGEDAETFLALCRADSGRLEEAVKKSSVSCIEYAIRIAGQANSDTGARLPLYYYNFDAEIPGWDDPGTFHSVDLWFFFETLAKCWRPFVGKHYDLARQMCDYWANFIRSGDPNGRGTSGEELPKWEPYTNEAPYGMRFADQAEFANEEPSEIMKFLVGQYFK</sequence>
<dbReference type="InterPro" id="IPR050309">
    <property type="entry name" value="Type-B_Carboxylest/Lipase"/>
</dbReference>
<dbReference type="PROSITE" id="PS00122">
    <property type="entry name" value="CARBOXYLESTERASE_B_1"/>
    <property type="match status" value="1"/>
</dbReference>
<dbReference type="AlphaFoldDB" id="A0A841SQM7"/>
<organism evidence="5 6">
    <name type="scientific">Cohnella thailandensis</name>
    <dbReference type="NCBI Taxonomy" id="557557"/>
    <lineage>
        <taxon>Bacteria</taxon>
        <taxon>Bacillati</taxon>
        <taxon>Bacillota</taxon>
        <taxon>Bacilli</taxon>
        <taxon>Bacillales</taxon>
        <taxon>Paenibacillaceae</taxon>
        <taxon>Cohnella</taxon>
    </lineage>
</organism>
<dbReference type="PANTHER" id="PTHR11559">
    <property type="entry name" value="CARBOXYLESTERASE"/>
    <property type="match status" value="1"/>
</dbReference>
<proteinExistence type="inferred from homology"/>
<accession>A0A841SQM7</accession>
<keyword evidence="2 3" id="KW-0378">Hydrolase</keyword>
<comment type="similarity">
    <text evidence="1 3">Belongs to the type-B carboxylesterase/lipase family.</text>
</comment>
<evidence type="ECO:0000313" key="5">
    <source>
        <dbReference type="EMBL" id="MBB6634713.1"/>
    </source>
</evidence>
<dbReference type="InterPro" id="IPR029058">
    <property type="entry name" value="AB_hydrolase_fold"/>
</dbReference>
<feature type="domain" description="Carboxylesterase type B" evidence="4">
    <location>
        <begin position="5"/>
        <end position="485"/>
    </location>
</feature>
<evidence type="ECO:0000256" key="1">
    <source>
        <dbReference type="ARBA" id="ARBA00005964"/>
    </source>
</evidence>
<reference evidence="5 6" key="1">
    <citation type="submission" date="2020-08" db="EMBL/GenBank/DDBJ databases">
        <title>Cohnella phylogeny.</title>
        <authorList>
            <person name="Dunlap C."/>
        </authorList>
    </citation>
    <scope>NUCLEOTIDE SEQUENCE [LARGE SCALE GENOMIC DNA]</scope>
    <source>
        <strain evidence="5 6">DSM 25241</strain>
    </source>
</reference>
<dbReference type="RefSeq" id="WP_185119941.1">
    <property type="nucleotide sequence ID" value="NZ_JACJVQ010000007.1"/>
</dbReference>
<gene>
    <name evidence="5" type="ORF">H7B67_11385</name>
</gene>
<evidence type="ECO:0000259" key="4">
    <source>
        <dbReference type="Pfam" id="PF00135"/>
    </source>
</evidence>
<dbReference type="PROSITE" id="PS00941">
    <property type="entry name" value="CARBOXYLESTERASE_B_2"/>
    <property type="match status" value="1"/>
</dbReference>
<protein>
    <recommendedName>
        <fullName evidence="3">Carboxylic ester hydrolase</fullName>
        <ecNumber evidence="3">3.1.1.-</ecNumber>
    </recommendedName>
</protein>
<dbReference type="Pfam" id="PF00135">
    <property type="entry name" value="COesterase"/>
    <property type="match status" value="1"/>
</dbReference>
<dbReference type="EMBL" id="JACJVQ010000007">
    <property type="protein sequence ID" value="MBB6634713.1"/>
    <property type="molecule type" value="Genomic_DNA"/>
</dbReference>
<dbReference type="InterPro" id="IPR019819">
    <property type="entry name" value="Carboxylesterase_B_CS"/>
</dbReference>
<keyword evidence="6" id="KW-1185">Reference proteome</keyword>
<dbReference type="Gene3D" id="3.40.50.1820">
    <property type="entry name" value="alpha/beta hydrolase"/>
    <property type="match status" value="1"/>
</dbReference>
<dbReference type="EC" id="3.1.1.-" evidence="3"/>
<dbReference type="InterPro" id="IPR019826">
    <property type="entry name" value="Carboxylesterase_B_AS"/>
</dbReference>
<dbReference type="SUPFAM" id="SSF53474">
    <property type="entry name" value="alpha/beta-Hydrolases"/>
    <property type="match status" value="1"/>
</dbReference>